<sequence length="89" mass="9741">CLEPGDIPAEGWIRSLDRFVGTARPDMALGRMRRAHSALPARIVARGEGVVGARGLRAGDVVRRERVLAGLPFSPRLKVRMLTARLDRA</sequence>
<reference evidence="1 2" key="1">
    <citation type="submission" date="2011-09" db="EMBL/GenBank/DDBJ databases">
        <title>The draft genome of Methylobacterium extorquens DSM 13060.</title>
        <authorList>
            <consortium name="US DOE Joint Genome Institute (JGI-PGF)"/>
            <person name="Lucas S."/>
            <person name="Han J."/>
            <person name="Lapidus A."/>
            <person name="Cheng J.-F."/>
            <person name="Goodwin L."/>
            <person name="Pitluck S."/>
            <person name="Peters L."/>
            <person name="Land M.L."/>
            <person name="Hauser L."/>
            <person name="Koskimaki J."/>
            <person name="Halonen O."/>
            <person name="Pirttila A."/>
            <person name="Frank C."/>
            <person name="Woyke T.J."/>
        </authorList>
    </citation>
    <scope>NUCLEOTIDE SEQUENCE [LARGE SCALE GENOMIC DNA]</scope>
    <source>
        <strain evidence="1 2">DSM 13060</strain>
    </source>
</reference>
<dbReference type="Proteomes" id="UP000004382">
    <property type="component" value="Unassembled WGS sequence"/>
</dbReference>
<dbReference type="EMBL" id="AGJK01000127">
    <property type="protein sequence ID" value="EHP91174.1"/>
    <property type="molecule type" value="Genomic_DNA"/>
</dbReference>
<evidence type="ECO:0000313" key="1">
    <source>
        <dbReference type="EMBL" id="EHP91174.1"/>
    </source>
</evidence>
<protein>
    <submittedName>
        <fullName evidence="1">Uncharacterized protein</fullName>
    </submittedName>
</protein>
<organism evidence="1 2">
    <name type="scientific">Methylorubrum extorquens DSM 13060</name>
    <dbReference type="NCBI Taxonomy" id="882800"/>
    <lineage>
        <taxon>Bacteria</taxon>
        <taxon>Pseudomonadati</taxon>
        <taxon>Pseudomonadota</taxon>
        <taxon>Alphaproteobacteria</taxon>
        <taxon>Hyphomicrobiales</taxon>
        <taxon>Methylobacteriaceae</taxon>
        <taxon>Methylorubrum</taxon>
    </lineage>
</organism>
<accession>H1KMU2</accession>
<feature type="non-terminal residue" evidence="1">
    <location>
        <position position="1"/>
    </location>
</feature>
<gene>
    <name evidence="1" type="ORF">MetexDRAFT_3955</name>
</gene>
<evidence type="ECO:0000313" key="2">
    <source>
        <dbReference type="Proteomes" id="UP000004382"/>
    </source>
</evidence>
<proteinExistence type="predicted"/>
<comment type="caution">
    <text evidence="1">The sequence shown here is derived from an EMBL/GenBank/DDBJ whole genome shotgun (WGS) entry which is preliminary data.</text>
</comment>
<name>H1KMU2_METEX</name>
<dbReference type="AlphaFoldDB" id="H1KMU2"/>
<dbReference type="PATRIC" id="fig|882800.3.peg.3896"/>